<accession>A0A8K0CVH8</accession>
<reference evidence="3" key="1">
    <citation type="submission" date="2019-08" db="EMBL/GenBank/DDBJ databases">
        <title>The genome of the North American firefly Photinus pyralis.</title>
        <authorList>
            <consortium name="Photinus pyralis genome working group"/>
            <person name="Fallon T.R."/>
            <person name="Sander Lower S.E."/>
            <person name="Weng J.-K."/>
        </authorList>
    </citation>
    <scope>NUCLEOTIDE SEQUENCE</scope>
    <source>
        <strain evidence="3">TRF0915ILg1</strain>
        <tissue evidence="3">Whole body</tissue>
    </source>
</reference>
<feature type="compositionally biased region" description="Acidic residues" evidence="1">
    <location>
        <begin position="211"/>
        <end position="220"/>
    </location>
</feature>
<proteinExistence type="predicted"/>
<protein>
    <recommendedName>
        <fullName evidence="2">DUF7869 domain-containing protein</fullName>
    </recommendedName>
</protein>
<dbReference type="Proteomes" id="UP000801492">
    <property type="component" value="Unassembled WGS sequence"/>
</dbReference>
<evidence type="ECO:0000313" key="3">
    <source>
        <dbReference type="EMBL" id="KAF2894339.1"/>
    </source>
</evidence>
<feature type="domain" description="DUF7869" evidence="2">
    <location>
        <begin position="1"/>
        <end position="106"/>
    </location>
</feature>
<dbReference type="AlphaFoldDB" id="A0A8K0CVH8"/>
<gene>
    <name evidence="3" type="ORF">ILUMI_11836</name>
</gene>
<evidence type="ECO:0000259" key="2">
    <source>
        <dbReference type="Pfam" id="PF25273"/>
    </source>
</evidence>
<dbReference type="OrthoDB" id="6732374at2759"/>
<dbReference type="EMBL" id="VTPC01007111">
    <property type="protein sequence ID" value="KAF2894339.1"/>
    <property type="molecule type" value="Genomic_DNA"/>
</dbReference>
<evidence type="ECO:0000256" key="1">
    <source>
        <dbReference type="SAM" id="MobiDB-lite"/>
    </source>
</evidence>
<keyword evidence="4" id="KW-1185">Reference proteome</keyword>
<dbReference type="Pfam" id="PF25273">
    <property type="entry name" value="DUF7869"/>
    <property type="match status" value="1"/>
</dbReference>
<sequence length="220" mass="25673">TLVLFSDGCPGQNKNYVMVRFLYFLVHGWKLFKEIFYYFPHRGHSRLPNDQDFSLIEAKKRKNNAEVQSDWDTIILSARENSSLFYLVKVEQSVLFNIVASLKPFFNINTKPPMKIKGICCLHISSDCEYVRVKRNYSGLWETIYVRSKKKLPLQLTLQRLYKQELAIKPNKLAFLRKLANFVQTPANQQYYLNLQAKNGPGQEYAKTDNEDNSSDAEDL</sequence>
<evidence type="ECO:0000313" key="4">
    <source>
        <dbReference type="Proteomes" id="UP000801492"/>
    </source>
</evidence>
<organism evidence="3 4">
    <name type="scientific">Ignelater luminosus</name>
    <name type="common">Cucubano</name>
    <name type="synonym">Pyrophorus luminosus</name>
    <dbReference type="NCBI Taxonomy" id="2038154"/>
    <lineage>
        <taxon>Eukaryota</taxon>
        <taxon>Metazoa</taxon>
        <taxon>Ecdysozoa</taxon>
        <taxon>Arthropoda</taxon>
        <taxon>Hexapoda</taxon>
        <taxon>Insecta</taxon>
        <taxon>Pterygota</taxon>
        <taxon>Neoptera</taxon>
        <taxon>Endopterygota</taxon>
        <taxon>Coleoptera</taxon>
        <taxon>Polyphaga</taxon>
        <taxon>Elateriformia</taxon>
        <taxon>Elateroidea</taxon>
        <taxon>Elateridae</taxon>
        <taxon>Agrypninae</taxon>
        <taxon>Pyrophorini</taxon>
        <taxon>Ignelater</taxon>
    </lineage>
</organism>
<name>A0A8K0CVH8_IGNLU</name>
<comment type="caution">
    <text evidence="3">The sequence shown here is derived from an EMBL/GenBank/DDBJ whole genome shotgun (WGS) entry which is preliminary data.</text>
</comment>
<feature type="non-terminal residue" evidence="3">
    <location>
        <position position="1"/>
    </location>
</feature>
<feature type="region of interest" description="Disordered" evidence="1">
    <location>
        <begin position="201"/>
        <end position="220"/>
    </location>
</feature>
<dbReference type="InterPro" id="IPR057191">
    <property type="entry name" value="DUF7869"/>
</dbReference>